<dbReference type="PANTHER" id="PTHR21257">
    <property type="entry name" value="DELTA(14)-STEROL REDUCTASE"/>
    <property type="match status" value="1"/>
</dbReference>
<dbReference type="EMBL" id="AJVK01013002">
    <property type="status" value="NOT_ANNOTATED_CDS"/>
    <property type="molecule type" value="Genomic_DNA"/>
</dbReference>
<evidence type="ECO:0000256" key="6">
    <source>
        <dbReference type="ARBA" id="ARBA00023125"/>
    </source>
</evidence>
<name>A0A1B0D9N1_PHLPP</name>
<keyword evidence="4 11" id="KW-0812">Transmembrane</keyword>
<evidence type="ECO:0000256" key="9">
    <source>
        <dbReference type="ARBA" id="ARBA00023242"/>
    </source>
</evidence>
<feature type="transmembrane region" description="Helical" evidence="11">
    <location>
        <begin position="217"/>
        <end position="236"/>
    </location>
</feature>
<feature type="transmembrane region" description="Helical" evidence="11">
    <location>
        <begin position="591"/>
        <end position="611"/>
    </location>
</feature>
<feature type="region of interest" description="Disordered" evidence="10">
    <location>
        <begin position="1"/>
        <end position="127"/>
    </location>
</feature>
<evidence type="ECO:0000313" key="13">
    <source>
        <dbReference type="Proteomes" id="UP000092462"/>
    </source>
</evidence>
<feature type="compositionally biased region" description="Basic residues" evidence="10">
    <location>
        <begin position="17"/>
        <end position="27"/>
    </location>
</feature>
<dbReference type="EMBL" id="AJVK01013004">
    <property type="status" value="NOT_ANNOTATED_CDS"/>
    <property type="molecule type" value="Genomic_DNA"/>
</dbReference>
<dbReference type="InterPro" id="IPR001171">
    <property type="entry name" value="ERG24_DHCR-like"/>
</dbReference>
<dbReference type="GO" id="GO:0050613">
    <property type="term" value="F:Delta14-sterol reductase activity"/>
    <property type="evidence" value="ECO:0007669"/>
    <property type="project" value="TreeGrafter"/>
</dbReference>
<dbReference type="GO" id="GO:0003677">
    <property type="term" value="F:DNA binding"/>
    <property type="evidence" value="ECO:0007669"/>
    <property type="project" value="UniProtKB-KW"/>
</dbReference>
<dbReference type="EMBL" id="AJVK01013003">
    <property type="status" value="NOT_ANNOTATED_CDS"/>
    <property type="molecule type" value="Genomic_DNA"/>
</dbReference>
<dbReference type="Proteomes" id="UP000092462">
    <property type="component" value="Unassembled WGS sequence"/>
</dbReference>
<feature type="transmembrane region" description="Helical" evidence="11">
    <location>
        <begin position="328"/>
        <end position="350"/>
    </location>
</feature>
<keyword evidence="5 11" id="KW-1133">Transmembrane helix</keyword>
<evidence type="ECO:0000256" key="2">
    <source>
        <dbReference type="ARBA" id="ARBA00005402"/>
    </source>
</evidence>
<dbReference type="PROSITE" id="PS50244">
    <property type="entry name" value="S5A_REDUCTASE"/>
    <property type="match status" value="1"/>
</dbReference>
<dbReference type="EnsemblMetazoa" id="PPAI004343-RA">
    <property type="protein sequence ID" value="PPAI004343-PA"/>
    <property type="gene ID" value="PPAI004343"/>
</dbReference>
<accession>A0A1B0D9N1</accession>
<evidence type="ECO:0000256" key="3">
    <source>
        <dbReference type="ARBA" id="ARBA00022553"/>
    </source>
</evidence>
<protein>
    <submittedName>
        <fullName evidence="12">Uncharacterized protein</fullName>
    </submittedName>
</protein>
<comment type="similarity">
    <text evidence="2">Belongs to the ERG4/ERG24 family.</text>
</comment>
<comment type="subcellular location">
    <subcellularLocation>
        <location evidence="1">Nucleus inner membrane</location>
        <topology evidence="1">Multi-pass membrane protein</topology>
    </subcellularLocation>
</comment>
<evidence type="ECO:0000256" key="1">
    <source>
        <dbReference type="ARBA" id="ARBA00004473"/>
    </source>
</evidence>
<feature type="transmembrane region" description="Helical" evidence="11">
    <location>
        <begin position="481"/>
        <end position="498"/>
    </location>
</feature>
<keyword evidence="9" id="KW-0539">Nucleus</keyword>
<feature type="transmembrane region" description="Helical" evidence="11">
    <location>
        <begin position="510"/>
        <end position="528"/>
    </location>
</feature>
<feature type="transmembrane region" description="Helical" evidence="11">
    <location>
        <begin position="256"/>
        <end position="275"/>
    </location>
</feature>
<dbReference type="VEuPathDB" id="VectorBase:PPAI004343"/>
<dbReference type="GO" id="GO:0006695">
    <property type="term" value="P:cholesterol biosynthetic process"/>
    <property type="evidence" value="ECO:0007669"/>
    <property type="project" value="TreeGrafter"/>
</dbReference>
<keyword evidence="3" id="KW-0597">Phosphoprotein</keyword>
<dbReference type="GO" id="GO:0005637">
    <property type="term" value="C:nuclear inner membrane"/>
    <property type="evidence" value="ECO:0007669"/>
    <property type="project" value="UniProtKB-SubCell"/>
</dbReference>
<evidence type="ECO:0000256" key="8">
    <source>
        <dbReference type="ARBA" id="ARBA00023170"/>
    </source>
</evidence>
<sequence length="641" mass="71922">MDKKRVTRGSSDTQSKKAPRFSSKKRSPSPEVVRKYVTRRSPTGKRSQSPRDAKARKESKSPRRDEKKRPKKEESGKGDSSPSASPKVGRRKGQPSPRDKLELKASGSTSSVTTQSTSKTLNLSRGHDDADLKAAKVVTARLSQEPRTLTPASELSRRSVSRSVSQSVDRFSHAEFSDNENDERSYDFGNDLATSYIQRGKNLLSTDKLVAAGNVGAAVYLVFVPLLTLALTYLCLTRGCPLKMPNWTQFQKLETFVNYELAGLFVSFTVLVALLGSFPLGRIVNIYTDRGENLYYFNGLATGLIVAVAMGTAEFLKFPIVDLVYKNTFQLCLLSILNGLSLATCLHLRAKRTPEYLWNPQAKTGKKLVDFFLGREITPLWFNRIDIKLVQNRISTLLALTLTGICFYKSVHLVPKKKVLEGAGEVTFLEEVLALVETVRFNEASAVVSGLLVLYLLDLLLHEHHLTSSFDLQYEGVGGLLLTRYATFPFLISVLPKFVLEQRMVNPPRWVLAISAVLFLAGVVLKRASNKLKYEYRLNPLNAKFDDIGTIPTHQNKRLVVSGLWGVVRHPNYLGEIVSLLSLLPVLYLKFSWVPLVAVLYLVLFFCHRAVRVDDRNRNRYISAWTRYTSLVPKLLVPKVF</sequence>
<keyword evidence="6" id="KW-0238">DNA-binding</keyword>
<keyword evidence="7 11" id="KW-0472">Membrane</keyword>
<keyword evidence="8" id="KW-0675">Receptor</keyword>
<proteinExistence type="inferred from homology"/>
<evidence type="ECO:0000256" key="4">
    <source>
        <dbReference type="ARBA" id="ARBA00022692"/>
    </source>
</evidence>
<organism evidence="12 13">
    <name type="scientific">Phlebotomus papatasi</name>
    <name type="common">Sandfly</name>
    <dbReference type="NCBI Taxonomy" id="29031"/>
    <lineage>
        <taxon>Eukaryota</taxon>
        <taxon>Metazoa</taxon>
        <taxon>Ecdysozoa</taxon>
        <taxon>Arthropoda</taxon>
        <taxon>Hexapoda</taxon>
        <taxon>Insecta</taxon>
        <taxon>Pterygota</taxon>
        <taxon>Neoptera</taxon>
        <taxon>Endopterygota</taxon>
        <taxon>Diptera</taxon>
        <taxon>Nematocera</taxon>
        <taxon>Psychodoidea</taxon>
        <taxon>Psychodidae</taxon>
        <taxon>Phlebotomus</taxon>
        <taxon>Phlebotomus</taxon>
    </lineage>
</organism>
<reference evidence="12" key="1">
    <citation type="submission" date="2022-08" db="UniProtKB">
        <authorList>
            <consortium name="EnsemblMetazoa"/>
        </authorList>
    </citation>
    <scope>IDENTIFICATION</scope>
    <source>
        <strain evidence="12">Israel</strain>
    </source>
</reference>
<feature type="compositionally biased region" description="Basic and acidic residues" evidence="10">
    <location>
        <begin position="49"/>
        <end position="77"/>
    </location>
</feature>
<feature type="compositionally biased region" description="Low complexity" evidence="10">
    <location>
        <begin position="106"/>
        <end position="120"/>
    </location>
</feature>
<feature type="transmembrane region" description="Helical" evidence="11">
    <location>
        <begin position="295"/>
        <end position="316"/>
    </location>
</feature>
<evidence type="ECO:0000256" key="5">
    <source>
        <dbReference type="ARBA" id="ARBA00022989"/>
    </source>
</evidence>
<dbReference type="Gene3D" id="1.20.120.1630">
    <property type="match status" value="1"/>
</dbReference>
<dbReference type="PANTHER" id="PTHR21257:SF55">
    <property type="entry name" value="DELTA(14)-STEROL REDUCTASE LBR"/>
    <property type="match status" value="1"/>
</dbReference>
<feature type="transmembrane region" description="Helical" evidence="11">
    <location>
        <begin position="444"/>
        <end position="461"/>
    </location>
</feature>
<evidence type="ECO:0000313" key="12">
    <source>
        <dbReference type="EnsemblMetazoa" id="PPAI004343-PA"/>
    </source>
</evidence>
<dbReference type="GO" id="GO:0005789">
    <property type="term" value="C:endoplasmic reticulum membrane"/>
    <property type="evidence" value="ECO:0007669"/>
    <property type="project" value="TreeGrafter"/>
</dbReference>
<keyword evidence="13" id="KW-1185">Reference proteome</keyword>
<evidence type="ECO:0000256" key="11">
    <source>
        <dbReference type="SAM" id="Phobius"/>
    </source>
</evidence>
<dbReference type="AlphaFoldDB" id="A0A1B0D9N1"/>
<dbReference type="VEuPathDB" id="VectorBase:PPAPM1_011207"/>
<evidence type="ECO:0000256" key="7">
    <source>
        <dbReference type="ARBA" id="ARBA00023136"/>
    </source>
</evidence>
<evidence type="ECO:0000256" key="10">
    <source>
        <dbReference type="SAM" id="MobiDB-lite"/>
    </source>
</evidence>
<dbReference type="Pfam" id="PF01222">
    <property type="entry name" value="ERG4_ERG24"/>
    <property type="match status" value="1"/>
</dbReference>